<dbReference type="NCBIfam" id="NF038206">
    <property type="entry name" value="RGCVC_fam"/>
    <property type="match status" value="1"/>
</dbReference>
<dbReference type="RefSeq" id="WP_037263932.1">
    <property type="nucleotide sequence ID" value="NZ_QHKI01000006.1"/>
</dbReference>
<dbReference type="EMBL" id="QHKI01000006">
    <property type="protein sequence ID" value="RSM87410.1"/>
    <property type="molecule type" value="Genomic_DNA"/>
</dbReference>
<evidence type="ECO:0000313" key="1">
    <source>
        <dbReference type="EMBL" id="RSM87410.1"/>
    </source>
</evidence>
<dbReference type="AlphaFoldDB" id="A0A428ZHH6"/>
<dbReference type="OrthoDB" id="5195416at2"/>
<accession>A0A428ZHH6</accession>
<sequence>MTSPFGTIKLAIEVRSDAICETCPHPWKDHDQIAVRYCTATIRASDASSRGCVCTTKET</sequence>
<dbReference type="Proteomes" id="UP000287547">
    <property type="component" value="Unassembled WGS sequence"/>
</dbReference>
<evidence type="ECO:0000313" key="2">
    <source>
        <dbReference type="Proteomes" id="UP000287547"/>
    </source>
</evidence>
<comment type="caution">
    <text evidence="1">The sequence shown here is derived from an EMBL/GenBank/DDBJ whole genome shotgun (WGS) entry which is preliminary data.</text>
</comment>
<protein>
    <submittedName>
        <fullName evidence="1">Uncharacterized protein</fullName>
    </submittedName>
</protein>
<organism evidence="1 2">
    <name type="scientific">Kibdelosporangium aridum</name>
    <dbReference type="NCBI Taxonomy" id="2030"/>
    <lineage>
        <taxon>Bacteria</taxon>
        <taxon>Bacillati</taxon>
        <taxon>Actinomycetota</taxon>
        <taxon>Actinomycetes</taxon>
        <taxon>Pseudonocardiales</taxon>
        <taxon>Pseudonocardiaceae</taxon>
        <taxon>Kibdelosporangium</taxon>
    </lineage>
</organism>
<name>A0A428ZHH6_KIBAR</name>
<gene>
    <name evidence="1" type="ORF">DMH04_10245</name>
</gene>
<proteinExistence type="predicted"/>
<reference evidence="1 2" key="1">
    <citation type="submission" date="2018-05" db="EMBL/GenBank/DDBJ databases">
        <title>Evolution of GPA BGCs.</title>
        <authorList>
            <person name="Waglechner N."/>
            <person name="Wright G.D."/>
        </authorList>
    </citation>
    <scope>NUCLEOTIDE SEQUENCE [LARGE SCALE GENOMIC DNA]</scope>
    <source>
        <strain evidence="1 2">A82846</strain>
    </source>
</reference>